<proteinExistence type="predicted"/>
<evidence type="ECO:0000313" key="2">
    <source>
        <dbReference type="EMBL" id="GAW92192.1"/>
    </source>
</evidence>
<dbReference type="AlphaFoldDB" id="A0A1Z5HRN7"/>
<protein>
    <submittedName>
        <fullName evidence="2">Uncharacterized protein</fullName>
    </submittedName>
</protein>
<name>A0A1Z5HRN7_9FIRM</name>
<comment type="caution">
    <text evidence="2">The sequence shown here is derived from an EMBL/GenBank/DDBJ whole genome shotgun (WGS) entry which is preliminary data.</text>
</comment>
<reference evidence="3" key="1">
    <citation type="journal article" date="2017" name="Appl. Environ. Microbiol.">
        <title>Genomic analysis of Calderihabitans maritimus KKC1, a thermophilic hydrogenogenic carboxydotrophic bacterium isolated from marine sediment.</title>
        <authorList>
            <person name="Omae K."/>
            <person name="Yoneda Y."/>
            <person name="Fukuyama Y."/>
            <person name="Yoshida T."/>
            <person name="Sako Y."/>
        </authorList>
    </citation>
    <scope>NUCLEOTIDE SEQUENCE [LARGE SCALE GENOMIC DNA]</scope>
    <source>
        <strain evidence="3">KKC1</strain>
    </source>
</reference>
<sequence length="26" mass="2555">LSPAENWQPGLEGSPSPLSGGRGSSS</sequence>
<organism evidence="2 3">
    <name type="scientific">Calderihabitans maritimus</name>
    <dbReference type="NCBI Taxonomy" id="1246530"/>
    <lineage>
        <taxon>Bacteria</taxon>
        <taxon>Bacillati</taxon>
        <taxon>Bacillota</taxon>
        <taxon>Clostridia</taxon>
        <taxon>Neomoorellales</taxon>
        <taxon>Calderihabitantaceae</taxon>
        <taxon>Calderihabitans</taxon>
    </lineage>
</organism>
<evidence type="ECO:0000256" key="1">
    <source>
        <dbReference type="SAM" id="MobiDB-lite"/>
    </source>
</evidence>
<evidence type="ECO:0000313" key="3">
    <source>
        <dbReference type="Proteomes" id="UP000197032"/>
    </source>
</evidence>
<feature type="non-terminal residue" evidence="2">
    <location>
        <position position="1"/>
    </location>
</feature>
<feature type="compositionally biased region" description="Low complexity" evidence="1">
    <location>
        <begin position="9"/>
        <end position="19"/>
    </location>
</feature>
<feature type="region of interest" description="Disordered" evidence="1">
    <location>
        <begin position="1"/>
        <end position="26"/>
    </location>
</feature>
<dbReference type="Proteomes" id="UP000197032">
    <property type="component" value="Unassembled WGS sequence"/>
</dbReference>
<dbReference type="EMBL" id="BDGJ01000060">
    <property type="protein sequence ID" value="GAW92192.1"/>
    <property type="molecule type" value="Genomic_DNA"/>
</dbReference>
<keyword evidence="3" id="KW-1185">Reference proteome</keyword>
<gene>
    <name evidence="2" type="ORF">KKC1_13500</name>
</gene>
<accession>A0A1Z5HRN7</accession>